<evidence type="ECO:0000313" key="3">
    <source>
        <dbReference type="Proteomes" id="UP000735302"/>
    </source>
</evidence>
<evidence type="ECO:0000256" key="1">
    <source>
        <dbReference type="SAM" id="MobiDB-lite"/>
    </source>
</evidence>
<evidence type="ECO:0000313" key="2">
    <source>
        <dbReference type="EMBL" id="GFN77387.1"/>
    </source>
</evidence>
<keyword evidence="3" id="KW-1185">Reference proteome</keyword>
<accession>A0AAV3Y480</accession>
<comment type="caution">
    <text evidence="2">The sequence shown here is derived from an EMBL/GenBank/DDBJ whole genome shotgun (WGS) entry which is preliminary data.</text>
</comment>
<dbReference type="EMBL" id="BLXT01000469">
    <property type="protein sequence ID" value="GFN77387.1"/>
    <property type="molecule type" value="Genomic_DNA"/>
</dbReference>
<protein>
    <submittedName>
        <fullName evidence="2">Uncharacterized protein</fullName>
    </submittedName>
</protein>
<gene>
    <name evidence="2" type="ORF">PoB_000389300</name>
</gene>
<organism evidence="2 3">
    <name type="scientific">Plakobranchus ocellatus</name>
    <dbReference type="NCBI Taxonomy" id="259542"/>
    <lineage>
        <taxon>Eukaryota</taxon>
        <taxon>Metazoa</taxon>
        <taxon>Spiralia</taxon>
        <taxon>Lophotrochozoa</taxon>
        <taxon>Mollusca</taxon>
        <taxon>Gastropoda</taxon>
        <taxon>Heterobranchia</taxon>
        <taxon>Euthyneura</taxon>
        <taxon>Panpulmonata</taxon>
        <taxon>Sacoglossa</taxon>
        <taxon>Placobranchoidea</taxon>
        <taxon>Plakobranchidae</taxon>
        <taxon>Plakobranchus</taxon>
    </lineage>
</organism>
<feature type="compositionally biased region" description="Basic residues" evidence="1">
    <location>
        <begin position="12"/>
        <end position="21"/>
    </location>
</feature>
<name>A0AAV3Y480_9GAST</name>
<dbReference type="AlphaFoldDB" id="A0AAV3Y480"/>
<sequence>MHQTSSGIEMVKKKKIGKTKRRTVESNIAAPRGQGDDWCKAKPRIPNKGGKGEKTPNLDQSRGTKFVTNRGILIATCSRSKIMQNDKEVGKERG</sequence>
<proteinExistence type="predicted"/>
<feature type="region of interest" description="Disordered" evidence="1">
    <location>
        <begin position="1"/>
        <end position="63"/>
    </location>
</feature>
<reference evidence="2 3" key="1">
    <citation type="journal article" date="2021" name="Elife">
        <title>Chloroplast acquisition without the gene transfer in kleptoplastic sea slugs, Plakobranchus ocellatus.</title>
        <authorList>
            <person name="Maeda T."/>
            <person name="Takahashi S."/>
            <person name="Yoshida T."/>
            <person name="Shimamura S."/>
            <person name="Takaki Y."/>
            <person name="Nagai Y."/>
            <person name="Toyoda A."/>
            <person name="Suzuki Y."/>
            <person name="Arimoto A."/>
            <person name="Ishii H."/>
            <person name="Satoh N."/>
            <person name="Nishiyama T."/>
            <person name="Hasebe M."/>
            <person name="Maruyama T."/>
            <person name="Minagawa J."/>
            <person name="Obokata J."/>
            <person name="Shigenobu S."/>
        </authorList>
    </citation>
    <scope>NUCLEOTIDE SEQUENCE [LARGE SCALE GENOMIC DNA]</scope>
</reference>
<dbReference type="Proteomes" id="UP000735302">
    <property type="component" value="Unassembled WGS sequence"/>
</dbReference>